<dbReference type="AlphaFoldDB" id="A0A964WYY0"/>
<organism evidence="1 2">
    <name type="scientific">Flagellimonas ochracea</name>
    <dbReference type="NCBI Taxonomy" id="2696472"/>
    <lineage>
        <taxon>Bacteria</taxon>
        <taxon>Pseudomonadati</taxon>
        <taxon>Bacteroidota</taxon>
        <taxon>Flavobacteriia</taxon>
        <taxon>Flavobacteriales</taxon>
        <taxon>Flavobacteriaceae</taxon>
        <taxon>Flagellimonas</taxon>
    </lineage>
</organism>
<dbReference type="Pfam" id="PF07676">
    <property type="entry name" value="PD40"/>
    <property type="match status" value="1"/>
</dbReference>
<proteinExistence type="predicted"/>
<evidence type="ECO:0000313" key="2">
    <source>
        <dbReference type="Proteomes" id="UP000667650"/>
    </source>
</evidence>
<comment type="caution">
    <text evidence="1">The sequence shown here is derived from an EMBL/GenBank/DDBJ whole genome shotgun (WGS) entry which is preliminary data.</text>
</comment>
<accession>A0A964WYY0</accession>
<reference evidence="1" key="1">
    <citation type="submission" date="2020-01" db="EMBL/GenBank/DDBJ databases">
        <title>Muricauda ochracea sp. nov., isolated from a tidal flat of Garorim bay in Korea.</title>
        <authorList>
            <person name="Kim D."/>
            <person name="Yoo Y."/>
            <person name="Kim J.-J."/>
        </authorList>
    </citation>
    <scope>NUCLEOTIDE SEQUENCE</scope>
    <source>
        <strain evidence="1">JGD-17</strain>
    </source>
</reference>
<dbReference type="InterPro" id="IPR011659">
    <property type="entry name" value="WD40"/>
</dbReference>
<evidence type="ECO:0008006" key="3">
    <source>
        <dbReference type="Google" id="ProtNLM"/>
    </source>
</evidence>
<keyword evidence="2" id="KW-1185">Reference proteome</keyword>
<dbReference type="Proteomes" id="UP000667650">
    <property type="component" value="Unassembled WGS sequence"/>
</dbReference>
<sequence length="40" mass="4726">MILLSSNICPFVSMDGKYLFYTSNQDIYWVDASIIENYRD</sequence>
<dbReference type="EMBL" id="JAAABI010000006">
    <property type="protein sequence ID" value="NAY93099.1"/>
    <property type="molecule type" value="Genomic_DNA"/>
</dbReference>
<gene>
    <name evidence="1" type="ORF">GTQ34_14365</name>
</gene>
<protein>
    <recommendedName>
        <fullName evidence="3">WD40 repeat protein</fullName>
    </recommendedName>
</protein>
<evidence type="ECO:0000313" key="1">
    <source>
        <dbReference type="EMBL" id="NAY93099.1"/>
    </source>
</evidence>
<name>A0A964WYY0_9FLAO</name>